<keyword evidence="1" id="KW-0812">Transmembrane</keyword>
<keyword evidence="3" id="KW-1185">Reference proteome</keyword>
<dbReference type="Proteomes" id="UP000597038">
    <property type="component" value="Unassembled WGS sequence"/>
</dbReference>
<proteinExistence type="predicted"/>
<organism evidence="2 3">
    <name type="scientific">Staphylococcus felis</name>
    <dbReference type="NCBI Taxonomy" id="46127"/>
    <lineage>
        <taxon>Bacteria</taxon>
        <taxon>Bacillati</taxon>
        <taxon>Bacillota</taxon>
        <taxon>Bacilli</taxon>
        <taxon>Bacillales</taxon>
        <taxon>Staphylococcaceae</taxon>
        <taxon>Staphylococcus</taxon>
    </lineage>
</organism>
<dbReference type="EMBL" id="JAEDAQ010000004">
    <property type="protein sequence ID" value="MBH9580446.1"/>
    <property type="molecule type" value="Genomic_DNA"/>
</dbReference>
<evidence type="ECO:0008006" key="4">
    <source>
        <dbReference type="Google" id="ProtNLM"/>
    </source>
</evidence>
<dbReference type="RefSeq" id="WP_198092548.1">
    <property type="nucleotide sequence ID" value="NZ_CAJVAK010000031.1"/>
</dbReference>
<feature type="transmembrane region" description="Helical" evidence="1">
    <location>
        <begin position="134"/>
        <end position="154"/>
    </location>
</feature>
<feature type="transmembrane region" description="Helical" evidence="1">
    <location>
        <begin position="398"/>
        <end position="416"/>
    </location>
</feature>
<gene>
    <name evidence="2" type="ORF">I9026_03580</name>
</gene>
<feature type="transmembrane region" description="Helical" evidence="1">
    <location>
        <begin position="21"/>
        <end position="39"/>
    </location>
</feature>
<protein>
    <recommendedName>
        <fullName evidence="4">Capsular biosynthesis protein</fullName>
    </recommendedName>
</protein>
<evidence type="ECO:0000256" key="1">
    <source>
        <dbReference type="SAM" id="Phobius"/>
    </source>
</evidence>
<feature type="transmembrane region" description="Helical" evidence="1">
    <location>
        <begin position="263"/>
        <end position="282"/>
    </location>
</feature>
<keyword evidence="1" id="KW-0472">Membrane</keyword>
<feature type="transmembrane region" description="Helical" evidence="1">
    <location>
        <begin position="51"/>
        <end position="73"/>
    </location>
</feature>
<feature type="transmembrane region" description="Helical" evidence="1">
    <location>
        <begin position="303"/>
        <end position="324"/>
    </location>
</feature>
<accession>A0ABS0QN33</accession>
<name>A0ABS0QN33_9STAP</name>
<feature type="transmembrane region" description="Helical" evidence="1">
    <location>
        <begin position="101"/>
        <end position="122"/>
    </location>
</feature>
<evidence type="ECO:0000313" key="3">
    <source>
        <dbReference type="Proteomes" id="UP000597038"/>
    </source>
</evidence>
<comment type="caution">
    <text evidence="2">The sequence shown here is derived from an EMBL/GenBank/DDBJ whole genome shotgun (WGS) entry which is preliminary data.</text>
</comment>
<keyword evidence="1" id="KW-1133">Transmembrane helix</keyword>
<sequence length="424" mass="50104">MIKNSIYLNLFYAYYSNKIKLRIIVRNIIGLVVLLVFEYKLIENYLDSMNILSSNFFRLALIIPSFLLTNIYWNSFRENDLYRLFGYIPVENKKVLIGMNLYIFIDITGKRLIYLLILPLYAWTNNKISLFECFSLFLLFLLLILTAQFICILFYEIREKYIAFILLTVLFLSVFFNQIISYILLVFIIICTFLMMKNIRFNSKKKREDGNGLVRSISNLKWEFKKFFSETPNIIGIIGMFIFLNIINYNLSSMTEVKIEFEIKYFLILFVLSSISPLNLLFSSDKELRSIAIYMPLKKKKIFITKFLVVSLISQTLLLIIVIINKLLLQENLGESYVKLFAILLMVNFIRLRFDMILPIINYENKSDLWRNPKKYVSLVIVIPILFVALNMSLYITILIGLAVCLLLEVYNLLFVKEDFYGHR</sequence>
<feature type="transmembrane region" description="Helical" evidence="1">
    <location>
        <begin position="375"/>
        <end position="392"/>
    </location>
</feature>
<feature type="transmembrane region" description="Helical" evidence="1">
    <location>
        <begin position="161"/>
        <end position="176"/>
    </location>
</feature>
<reference evidence="2 3" key="1">
    <citation type="submission" date="2020-12" db="EMBL/GenBank/DDBJ databases">
        <title>Genomic analysis of Staphylococcus felis from a cat with skin infection.</title>
        <authorList>
            <person name="Aslantas O."/>
            <person name="Keskin O."/>
            <person name="Buyukaltay K."/>
            <person name="Gullu Yucetepe A."/>
        </authorList>
    </citation>
    <scope>NUCLEOTIDE SEQUENCE [LARGE SCALE GENOMIC DNA]</scope>
    <source>
        <strain evidence="2 3">HARRANVET</strain>
    </source>
</reference>
<evidence type="ECO:0000313" key="2">
    <source>
        <dbReference type="EMBL" id="MBH9580446.1"/>
    </source>
</evidence>
<feature type="transmembrane region" description="Helical" evidence="1">
    <location>
        <begin position="234"/>
        <end position="251"/>
    </location>
</feature>